<dbReference type="AlphaFoldDB" id="A0A979EAP0"/>
<dbReference type="OrthoDB" id="306254at2759"/>
<dbReference type="GO" id="GO:0005813">
    <property type="term" value="C:centrosome"/>
    <property type="evidence" value="ECO:0007669"/>
    <property type="project" value="InterPro"/>
</dbReference>
<sequence>MYSQGQFQCHLSLAQSQQYIWEEEIRARQFSALFRLREKALWERTQAELAWLEHCKKNALSKEDSVTEIKRKQEEVVSRLRHEEAEIHHWRNVCKSGRQQRRLLLYHHRDILDIKKSTTHLRQVLENQAMTETDARPRETASALEGKSLITKPGIIPAARGEDKLPSKQGRQVSPFASTVMH</sequence>
<evidence type="ECO:0000313" key="2">
    <source>
        <dbReference type="Proteomes" id="UP000221080"/>
    </source>
</evidence>
<organism evidence="2 3">
    <name type="scientific">Ictalurus punctatus</name>
    <name type="common">Channel catfish</name>
    <name type="synonym">Silurus punctatus</name>
    <dbReference type="NCBI Taxonomy" id="7998"/>
    <lineage>
        <taxon>Eukaryota</taxon>
        <taxon>Metazoa</taxon>
        <taxon>Chordata</taxon>
        <taxon>Craniata</taxon>
        <taxon>Vertebrata</taxon>
        <taxon>Euteleostomi</taxon>
        <taxon>Actinopterygii</taxon>
        <taxon>Neopterygii</taxon>
        <taxon>Teleostei</taxon>
        <taxon>Ostariophysi</taxon>
        <taxon>Siluriformes</taxon>
        <taxon>Ictaluridae</taxon>
        <taxon>Ictalurus</taxon>
    </lineage>
</organism>
<dbReference type="KEGG" id="ipu:124626182"/>
<dbReference type="GeneID" id="124626182"/>
<dbReference type="RefSeq" id="XP_047005844.2">
    <property type="nucleotide sequence ID" value="XM_047149888.2"/>
</dbReference>
<proteinExistence type="predicted"/>
<dbReference type="GO" id="GO:0034453">
    <property type="term" value="P:microtubule anchoring"/>
    <property type="evidence" value="ECO:0007669"/>
    <property type="project" value="InterPro"/>
</dbReference>
<dbReference type="Proteomes" id="UP000221080">
    <property type="component" value="Chromosome 22"/>
</dbReference>
<gene>
    <name evidence="3" type="primary">LOC124626182</name>
</gene>
<dbReference type="GO" id="GO:0008017">
    <property type="term" value="F:microtubule binding"/>
    <property type="evidence" value="ECO:0007669"/>
    <property type="project" value="InterPro"/>
</dbReference>
<evidence type="ECO:0000256" key="1">
    <source>
        <dbReference type="SAM" id="MobiDB-lite"/>
    </source>
</evidence>
<dbReference type="InterPro" id="IPR028750">
    <property type="entry name" value="CEP350/CC187"/>
</dbReference>
<reference evidence="2" key="1">
    <citation type="journal article" date="2016" name="Nat. Commun.">
        <title>The channel catfish genome sequence provides insights into the evolution of scale formation in teleosts.</title>
        <authorList>
            <person name="Liu Z."/>
            <person name="Liu S."/>
            <person name="Yao J."/>
            <person name="Bao L."/>
            <person name="Zhang J."/>
            <person name="Li Y."/>
            <person name="Jiang C."/>
            <person name="Sun L."/>
            <person name="Wang R."/>
            <person name="Zhang Y."/>
            <person name="Zhou T."/>
            <person name="Zeng Q."/>
            <person name="Fu Q."/>
            <person name="Gao S."/>
            <person name="Li N."/>
            <person name="Koren S."/>
            <person name="Jiang Y."/>
            <person name="Zimin A."/>
            <person name="Xu P."/>
            <person name="Phillippy A.M."/>
            <person name="Geng X."/>
            <person name="Song L."/>
            <person name="Sun F."/>
            <person name="Li C."/>
            <person name="Wang X."/>
            <person name="Chen A."/>
            <person name="Jin Y."/>
            <person name="Yuan Z."/>
            <person name="Yang Y."/>
            <person name="Tan S."/>
            <person name="Peatman E."/>
            <person name="Lu J."/>
            <person name="Qin Z."/>
            <person name="Dunham R."/>
            <person name="Li Z."/>
            <person name="Sonstegard T."/>
            <person name="Feng J."/>
            <person name="Danzmann R.G."/>
            <person name="Schroeder S."/>
            <person name="Scheffler B."/>
            <person name="Duke M.V."/>
            <person name="Ballard L."/>
            <person name="Kucuktas H."/>
            <person name="Kaltenboeck L."/>
            <person name="Liu H."/>
            <person name="Armbruster J."/>
            <person name="Xie Y."/>
            <person name="Kirby M.L."/>
            <person name="Tian Y."/>
            <person name="Flanagan M.E."/>
            <person name="Mu W."/>
            <person name="Waldbieser G.C."/>
        </authorList>
    </citation>
    <scope>NUCLEOTIDE SEQUENCE [LARGE SCALE GENOMIC DNA]</scope>
    <source>
        <strain evidence="2">SDA103</strain>
    </source>
</reference>
<dbReference type="PANTHER" id="PTHR13958:SF3">
    <property type="entry name" value="CAP-GLY DOMAIN-CONTAINING PROTEIN-RELATED"/>
    <property type="match status" value="1"/>
</dbReference>
<feature type="region of interest" description="Disordered" evidence="1">
    <location>
        <begin position="131"/>
        <end position="182"/>
    </location>
</feature>
<keyword evidence="2" id="KW-1185">Reference proteome</keyword>
<name>A0A979EAP0_ICTPU</name>
<feature type="compositionally biased region" description="Polar residues" evidence="1">
    <location>
        <begin position="169"/>
        <end position="182"/>
    </location>
</feature>
<reference evidence="3" key="2">
    <citation type="submission" date="2025-08" db="UniProtKB">
        <authorList>
            <consortium name="RefSeq"/>
        </authorList>
    </citation>
    <scope>IDENTIFICATION</scope>
    <source>
        <tissue evidence="3">Blood</tissue>
    </source>
</reference>
<protein>
    <submittedName>
        <fullName evidence="3">Centrosome-associated protein 350</fullName>
    </submittedName>
</protein>
<accession>A0A979EAP0</accession>
<evidence type="ECO:0000313" key="3">
    <source>
        <dbReference type="RefSeq" id="XP_047005844.2"/>
    </source>
</evidence>
<dbReference type="PANTHER" id="PTHR13958">
    <property type="entry name" value="CENTROSOME-ASSOCIATED PROTEIN 350"/>
    <property type="match status" value="1"/>
</dbReference>